<reference evidence="1 2" key="1">
    <citation type="submission" date="2018-03" db="EMBL/GenBank/DDBJ databases">
        <title>Genomic Encyclopedia of Type Strains, Phase III (KMG-III): the genomes of soil and plant-associated and newly described type strains.</title>
        <authorList>
            <person name="Whitman W."/>
        </authorList>
    </citation>
    <scope>NUCLEOTIDE SEQUENCE [LARGE SCALE GENOMIC DNA]</scope>
    <source>
        <strain evidence="1 2">CGMCC 4.7097</strain>
    </source>
</reference>
<accession>A0A2P8I591</accession>
<dbReference type="PANTHER" id="PTHR43422">
    <property type="entry name" value="THIAMINE THIAZOLE SYNTHASE"/>
    <property type="match status" value="1"/>
</dbReference>
<sequence>MTDAVVLGASMGGLLAARALVGFYDRITVVDRDPLPADAGHRRGVPQARHFHTILLRGKEALDDMFPGLTGDLVAEGAIPVGFNADARFVLAGHTMVRAVTGASDIQATRPMLEGAVRARLADLPGVKLVPGCDVLGPIVEHGRVTGVKVSRDGTEEVLRADLVIDAMGRSGRARSWLESLGLPTPAEDRIDVNMVYASRLVRPATPFPDKLVLVGPVPGRPTGFAFAAQEHGQWMVTQVGMAGDHPPTDESGYLAFLKRSAPPDVQDAVAASEPLTEIRTHRFPASLRRRYERLRRFPPGLLVFGDAMCSFNPIYGQGMTVAAMESEALRKCLRDGDTDLARRFFRAAGKIIDPVWQLNALGDLALPEIVGHRSVATKALNRYVARLQRVAEHDPVAATAFIRTIGLLQPPSAILRPDVLARVVMGGRRHT</sequence>
<name>A0A2P8I591_SACCR</name>
<protein>
    <submittedName>
        <fullName evidence="1">2-polyprenyl-6-methoxyphenol hydroxylase-like FAD-dependent oxidoreductase</fullName>
    </submittedName>
</protein>
<dbReference type="PANTHER" id="PTHR43422:SF3">
    <property type="entry name" value="THIAMINE THIAZOLE SYNTHASE"/>
    <property type="match status" value="1"/>
</dbReference>
<dbReference type="Proteomes" id="UP000241118">
    <property type="component" value="Unassembled WGS sequence"/>
</dbReference>
<evidence type="ECO:0000313" key="2">
    <source>
        <dbReference type="Proteomes" id="UP000241118"/>
    </source>
</evidence>
<dbReference type="InterPro" id="IPR036188">
    <property type="entry name" value="FAD/NAD-bd_sf"/>
</dbReference>
<organism evidence="1 2">
    <name type="scientific">Saccharothrix carnea</name>
    <dbReference type="NCBI Taxonomy" id="1280637"/>
    <lineage>
        <taxon>Bacteria</taxon>
        <taxon>Bacillati</taxon>
        <taxon>Actinomycetota</taxon>
        <taxon>Actinomycetes</taxon>
        <taxon>Pseudonocardiales</taxon>
        <taxon>Pseudonocardiaceae</taxon>
        <taxon>Saccharothrix</taxon>
    </lineage>
</organism>
<dbReference type="AlphaFoldDB" id="A0A2P8I591"/>
<dbReference type="RefSeq" id="WP_146173919.1">
    <property type="nucleotide sequence ID" value="NZ_PYAX01000008.1"/>
</dbReference>
<gene>
    <name evidence="1" type="ORF">B0I31_10877</name>
</gene>
<proteinExistence type="predicted"/>
<comment type="caution">
    <text evidence="1">The sequence shown here is derived from an EMBL/GenBank/DDBJ whole genome shotgun (WGS) entry which is preliminary data.</text>
</comment>
<dbReference type="SUPFAM" id="SSF51905">
    <property type="entry name" value="FAD/NAD(P)-binding domain"/>
    <property type="match status" value="1"/>
</dbReference>
<dbReference type="Gene3D" id="3.50.50.60">
    <property type="entry name" value="FAD/NAD(P)-binding domain"/>
    <property type="match status" value="1"/>
</dbReference>
<evidence type="ECO:0000313" key="1">
    <source>
        <dbReference type="EMBL" id="PSL53630.1"/>
    </source>
</evidence>
<dbReference type="EMBL" id="PYAX01000008">
    <property type="protein sequence ID" value="PSL53630.1"/>
    <property type="molecule type" value="Genomic_DNA"/>
</dbReference>
<keyword evidence="2" id="KW-1185">Reference proteome</keyword>
<dbReference type="OrthoDB" id="9790035at2"/>